<feature type="domain" description="FAD dependent oxidoreductase" evidence="1">
    <location>
        <begin position="6"/>
        <end position="374"/>
    </location>
</feature>
<dbReference type="PANTHER" id="PTHR13847:SF150">
    <property type="entry name" value="OXIDOREDUCTASE TDA3-RELATED"/>
    <property type="match status" value="1"/>
</dbReference>
<evidence type="ECO:0000313" key="2">
    <source>
        <dbReference type="EMBL" id="CAD9469467.1"/>
    </source>
</evidence>
<dbReference type="SUPFAM" id="SSF51905">
    <property type="entry name" value="FAD/NAD(P)-binding domain"/>
    <property type="match status" value="1"/>
</dbReference>
<dbReference type="InterPro" id="IPR036188">
    <property type="entry name" value="FAD/NAD-bd_sf"/>
</dbReference>
<dbReference type="AlphaFoldDB" id="A0A7S2E0X3"/>
<organism evidence="2">
    <name type="scientific">Helicotheca tamesis</name>
    <dbReference type="NCBI Taxonomy" id="374047"/>
    <lineage>
        <taxon>Eukaryota</taxon>
        <taxon>Sar</taxon>
        <taxon>Stramenopiles</taxon>
        <taxon>Ochrophyta</taxon>
        <taxon>Bacillariophyta</taxon>
        <taxon>Mediophyceae</taxon>
        <taxon>Lithodesmiophycidae</taxon>
        <taxon>Lithodesmiales</taxon>
        <taxon>Lithodesmiaceae</taxon>
        <taxon>Helicotheca</taxon>
    </lineage>
</organism>
<dbReference type="EMBL" id="HBGV01001580">
    <property type="protein sequence ID" value="CAD9469467.1"/>
    <property type="molecule type" value="Transcribed_RNA"/>
</dbReference>
<reference evidence="2" key="1">
    <citation type="submission" date="2021-01" db="EMBL/GenBank/DDBJ databases">
        <authorList>
            <person name="Corre E."/>
            <person name="Pelletier E."/>
            <person name="Niang G."/>
            <person name="Scheremetjew M."/>
            <person name="Finn R."/>
            <person name="Kale V."/>
            <person name="Holt S."/>
            <person name="Cochrane G."/>
            <person name="Meng A."/>
            <person name="Brown T."/>
            <person name="Cohen L."/>
        </authorList>
    </citation>
    <scope>NUCLEOTIDE SEQUENCE</scope>
    <source>
        <strain evidence="2">CCMP826</strain>
    </source>
</reference>
<gene>
    <name evidence="2" type="ORF">HTAM1171_LOCUS967</name>
</gene>
<dbReference type="PANTHER" id="PTHR13847">
    <property type="entry name" value="SARCOSINE DEHYDROGENASE-RELATED"/>
    <property type="match status" value="1"/>
</dbReference>
<dbReference type="Gene3D" id="3.30.9.10">
    <property type="entry name" value="D-Amino Acid Oxidase, subunit A, domain 2"/>
    <property type="match status" value="1"/>
</dbReference>
<protein>
    <recommendedName>
        <fullName evidence="1">FAD dependent oxidoreductase domain-containing protein</fullName>
    </recommendedName>
</protein>
<dbReference type="InterPro" id="IPR006076">
    <property type="entry name" value="FAD-dep_OxRdtase"/>
</dbReference>
<proteinExistence type="predicted"/>
<sequence>MAAFSKIVIAGGGIIGNSVAYYLAKQNGVPVTLIDPVGIAPAASGSAGGLLAKDWRDGTTQEQLHRRGFALHEELAKELDGGTTDYRRLNCAAVYVKGYEEHSNRNNDKNESPSLRRKYPGVEWADKNVLGMEPMGDESTIAQVHPKKLCEAMWNYSESAVGSVLKKGRVVEAIVKDDSVQGVKLEDGEIVDADALVVACGPWTDEARHWFSKHKGSLPEHHDGDDGNAILPRVFGLKCHSYLVKPKSGKVYSQGVFFQGFGDEVEVYPRPDGDVYVNGCTDDDIIVTERPGSVTITEDKLEKLRDAMRYCSSDLGGEDLHPHLCQSCYMPVADTDESIIIGPIPGVKGAFVGAGHGPWGILQGPSTGEAIAELLMGKDPTHVDLSPYAL</sequence>
<name>A0A7S2E0X3_9STRA</name>
<dbReference type="GO" id="GO:0005737">
    <property type="term" value="C:cytoplasm"/>
    <property type="evidence" value="ECO:0007669"/>
    <property type="project" value="TreeGrafter"/>
</dbReference>
<dbReference type="Pfam" id="PF01266">
    <property type="entry name" value="DAO"/>
    <property type="match status" value="1"/>
</dbReference>
<accession>A0A7S2E0X3</accession>
<evidence type="ECO:0000259" key="1">
    <source>
        <dbReference type="Pfam" id="PF01266"/>
    </source>
</evidence>
<dbReference type="Gene3D" id="3.50.50.60">
    <property type="entry name" value="FAD/NAD(P)-binding domain"/>
    <property type="match status" value="1"/>
</dbReference>